<protein>
    <submittedName>
        <fullName evidence="8">Uncharacterized protein</fullName>
    </submittedName>
</protein>
<dbReference type="EMBL" id="MTQA01000603">
    <property type="protein sequence ID" value="PNP54812.1"/>
    <property type="molecule type" value="Genomic_DNA"/>
</dbReference>
<evidence type="ECO:0000313" key="9">
    <source>
        <dbReference type="Proteomes" id="UP000236664"/>
    </source>
</evidence>
<evidence type="ECO:0000313" key="8">
    <source>
        <dbReference type="EMBL" id="PNP54812.1"/>
    </source>
</evidence>
<dbReference type="Gene3D" id="3.40.50.300">
    <property type="entry name" value="P-loop containing nucleotide triphosphate hydrolases"/>
    <property type="match status" value="1"/>
</dbReference>
<dbReference type="InterPro" id="IPR031359">
    <property type="entry name" value="NACHT_N"/>
</dbReference>
<dbReference type="SMART" id="SM00248">
    <property type="entry name" value="ANK"/>
    <property type="match status" value="25"/>
</dbReference>
<dbReference type="OrthoDB" id="7464126at2759"/>
<dbReference type="InterPro" id="IPR056884">
    <property type="entry name" value="NPHP3-like_N"/>
</dbReference>
<keyword evidence="1" id="KW-0677">Repeat</keyword>
<evidence type="ECO:0000259" key="5">
    <source>
        <dbReference type="Pfam" id="PF17100"/>
    </source>
</evidence>
<evidence type="ECO:0000256" key="3">
    <source>
        <dbReference type="PROSITE-ProRule" id="PRU00023"/>
    </source>
</evidence>
<dbReference type="PANTHER" id="PTHR24198">
    <property type="entry name" value="ANKYRIN REPEAT AND PROTEIN KINASE DOMAIN-CONTAINING PROTEIN"/>
    <property type="match status" value="1"/>
</dbReference>
<gene>
    <name evidence="8" type="ORF">FNYG_15559</name>
</gene>
<feature type="repeat" description="ANK" evidence="3">
    <location>
        <begin position="1048"/>
        <end position="1080"/>
    </location>
</feature>
<dbReference type="Gene3D" id="1.25.40.20">
    <property type="entry name" value="Ankyrin repeat-containing domain"/>
    <property type="match status" value="8"/>
</dbReference>
<dbReference type="Pfam" id="PF24883">
    <property type="entry name" value="NPHP3_N"/>
    <property type="match status" value="1"/>
</dbReference>
<dbReference type="InterPro" id="IPR036770">
    <property type="entry name" value="Ankyrin_rpt-contain_sf"/>
</dbReference>
<keyword evidence="2 3" id="KW-0040">ANK repeat</keyword>
<feature type="compositionally biased region" description="Basic and acidic residues" evidence="4">
    <location>
        <begin position="1187"/>
        <end position="1202"/>
    </location>
</feature>
<feature type="domain" description="NWD NACHT-NTPase N-terminal" evidence="5">
    <location>
        <begin position="42"/>
        <end position="195"/>
    </location>
</feature>
<evidence type="ECO:0000256" key="4">
    <source>
        <dbReference type="SAM" id="MobiDB-lite"/>
    </source>
</evidence>
<name>A0A2K0UAL0_GIBNY</name>
<feature type="repeat" description="ANK" evidence="3">
    <location>
        <begin position="951"/>
        <end position="983"/>
    </location>
</feature>
<dbReference type="InterPro" id="IPR002110">
    <property type="entry name" value="Ankyrin_rpt"/>
</dbReference>
<feature type="repeat" description="ANK" evidence="3">
    <location>
        <begin position="983"/>
        <end position="1015"/>
    </location>
</feature>
<feature type="repeat" description="ANK" evidence="3">
    <location>
        <begin position="1742"/>
        <end position="1774"/>
    </location>
</feature>
<dbReference type="SUPFAM" id="SSF48403">
    <property type="entry name" value="Ankyrin repeat"/>
    <property type="match status" value="5"/>
</dbReference>
<feature type="repeat" description="ANK" evidence="3">
    <location>
        <begin position="1861"/>
        <end position="1893"/>
    </location>
</feature>
<evidence type="ECO:0000256" key="2">
    <source>
        <dbReference type="ARBA" id="ARBA00023043"/>
    </source>
</evidence>
<feature type="repeat" description="ANK" evidence="3">
    <location>
        <begin position="2147"/>
        <end position="2179"/>
    </location>
</feature>
<feature type="repeat" description="ANK" evidence="3">
    <location>
        <begin position="2114"/>
        <end position="2146"/>
    </location>
</feature>
<feature type="region of interest" description="Disordered" evidence="4">
    <location>
        <begin position="1187"/>
        <end position="1207"/>
    </location>
</feature>
<dbReference type="GO" id="GO:0005737">
    <property type="term" value="C:cytoplasm"/>
    <property type="evidence" value="ECO:0007669"/>
    <property type="project" value="TreeGrafter"/>
</dbReference>
<dbReference type="Pfam" id="PF17100">
    <property type="entry name" value="NACHT_N"/>
    <property type="match status" value="1"/>
</dbReference>
<feature type="repeat" description="ANK" evidence="3">
    <location>
        <begin position="1015"/>
        <end position="1047"/>
    </location>
</feature>
<feature type="repeat" description="ANK" evidence="3">
    <location>
        <begin position="2018"/>
        <end position="2050"/>
    </location>
</feature>
<accession>A0A2K0UAL0</accession>
<feature type="repeat" description="ANK" evidence="3">
    <location>
        <begin position="1709"/>
        <end position="1741"/>
    </location>
</feature>
<evidence type="ECO:0000259" key="7">
    <source>
        <dbReference type="Pfam" id="PF24883"/>
    </source>
</evidence>
<dbReference type="PRINTS" id="PR01415">
    <property type="entry name" value="ANKYRIN"/>
</dbReference>
<dbReference type="STRING" id="42673.A0A2K0UAL0"/>
<dbReference type="PROSITE" id="PS50088">
    <property type="entry name" value="ANK_REPEAT"/>
    <property type="match status" value="13"/>
</dbReference>
<reference evidence="8 9" key="1">
    <citation type="submission" date="2017-06" db="EMBL/GenBank/DDBJ databases">
        <title>Genome of Fusarium nygamai isolate CS10214.</title>
        <authorList>
            <person name="Gardiner D.M."/>
            <person name="Obanor F."/>
            <person name="Kazan K."/>
        </authorList>
    </citation>
    <scope>NUCLEOTIDE SEQUENCE [LARGE SCALE GENOMIC DNA]</scope>
    <source>
        <strain evidence="8 9">CS10214</strain>
    </source>
</reference>
<sequence length="2575" mass="285676">MATQVVSSSNTDTQSLWDQAFNALGADLKTSLGQAATHKRDILAAALEAAENRKATSLRKRWKFKRSNGDVVIVRDVLEKIAKWIDSFKAVGDAAVQFDASNASLPWAAVRLLLQVTVNDVQQYGTMVQGLEVVSRIIARYKEFENLHLGRDQPAEAALETALTVLYTEVLTYLAQTIAFFSQSTAVRLAKSVFWTGDDGIQKIISREDEVLKLAKLQDTSDLRFIQKTVLRLRDQINSNTKRIEEDDYIKMISWMSMSPFSIHHETISESRTPNFGQWLLRHEAYMNWCESSSSSTLWIHGITGSGKTNLFSVIVDSLRATQSSQPESTPFAYFYCLESDSEPERSSADGILRSILRQLAITETQSDVRDFFNSDFQRRSKSALLQGLDLPKLSRKECVDRIIQVANEDPITILLDGVEQVEDESCDVLLQSLFDIMSRAENVVKVLVTSRNCLDILSSLSTAKEIIVTAEHVHDDMVRFITQKIDDAKLVSGRLSSGKRSCLIKELLEGAGEMFLWVHRQIQQLRKVKNEHDLLPALRSNILSDLDKLYENDLGQILQSGDTSRQLAIHTFSWLLYMKAPLTPEALLAAITATSIEDVPCTVADISVVCSNLVVIDLHRQVVRLAHHSVREFILRTKQTLFSAAVAHSLLASTCIKVSARGPPDNGSLEQQVQGFFYYAATHWAGHFESSRVIEKEEKLFQDMISFVFEDEDYDVSLSFEAWLDTAKEIAQLLPRDHPMKPALDAVSNETSSPLFLAAVFGIDGLLTLIAESDSDIDWDQRNDLGHTALYLAVATGHISTVTALIEEGAEMNVECGTYGSPLHVACFRGYQDIVEKLLQYGASSQCGSKFQSAIQAASQGGHEDIVLSLIGHDTIINSEDDYEKAIHMATEYGFIKVIDQLQKPEFKRFVDKDTPDKHKMRLVKAIKAGQLFVLQRQISKASPGATDIFPKDAVAIAALYGHTDVVKYLLEQGLDIEAGGQFGTPLRSACLINYKSTVEELLQRGANINTEGPKGNPLYVAAVKGHLDIVRILLDEGADVHRKTGASGTALQAAAYYGHRKVVEMLLDAGADVHAEGSSPDAFHAAAEGGHQSIIMLFLERGYRFLYEPPSPKYKRAQPSLYRPLYRDASPGREKHPRSKLWPELYKQTIGTAETVADADACDNITPVEHDGEMDMFAIDQGKHLRNDDGTRESSQKNRPLEASAAGGKDAVVKILLEQKETLGFMDYEVGTALKAAASNGHLNTVRILLDHALKVKSTFIQRIYTTLESIPEGRHDMLQLILAKASESGCTEEQIDQLRLKLPPGEEKYRVAVIEQQNLKADLLECCTSGNVAVLEAIMSCKHQQLLQANDLLEGLQKAAERGHLSVIKSLFKLSSDVQGAAIPDNTLICAAEKDLEILKVLLSQKTDLSNSELLLSRLVYAACSKGQPGILEYLVSDFDADINAIIPEDEKPRRRRRMRQFIHTCIMSTPMTTTDEAAGSRPSNDRRLLSPLQVCLSAFDISERSYYGSWYIDDTMPQQQKAIQTLLRLGADPNSLGGKNVYPLPYAARFCPGFVVKELLEAGADVKLAGQGDLALLGTVQREMEAMEVMTMVLDSGHRLPDYCDGGKALLDKSLALFEGDRGRQTFHGITDDPDGRFLEAPSLEYVFEQGPGAVLEFLLQKYDTGKLEDTRYGLVLQMACVLGKAPLVELLLSRGVGVDATGYYYGSSLQAAARTGQLQILKKLLNKGANPNVIQGRWHTSLRAAIVGGHLEIVRLLLQHGANPKLKYQTGRKSENERESASSSTLQLALQEGHGQIARLLLETEPSLVEEGRLKHPLIISCQKGDHVMTELLLEANASVNVRGHKEAKMASMEAQDASPFHAAISGGHVNVVQILLSRGADTNLEVDDCDCRTPLLAAIKRGDLRIVRLLLDSGAKINSLSLHEACRSGDLLVVEALIEQLFKDGEGPFEIIDETLDSLTMEKFTDYRALNLLLDYVPPTPKRFLFGCSSGSVPLVRRMVQQGMSVDGSDEEEDSPLQVACYYLNFEVVRLLLQRGANVRSRSSQPGDPITLALWACALPLQQHMEQRGTRHQRYRAESVDYRTTQRCTNIVRILLEFGATANGGTDEWESPLQLASFIGNFELSKLLITHGASVDKITGSFKTPLFSALQGNNSDIIRLILEKGVDVNYVHPIHGSALHLTCQYNDQSLVLQLLQHGASPALKDANGFTALTLALESAASRGGGAFQNIPRLICRHSTTLDITDSDIIAAARLEPGDLLSFLLIRKGEEPVTEDLVIRFLSEERCPIQENLEVLFDHSQGLEITPKMLNVGLSEQAFRSLTQARKLSVDITPDMLESQTDLGTLKALMGYQPGVEVTEALVIKILSIARYSRWWQLEDSNELLLSIWSRDLPLSVTNAMLKAAKLVPHLKFLLERFGPAQGKLQDVVMWICEQGTDYSGKQESLLALVLQADPKVDLSPCRLEKIMLGAQPWMLDIVLAHTPSLPITEKLFLSIFREYPSALEFTRKGFAEVLVRHKKKFVFTEKIREAIDWAYQKHSDIDKRDTWYSLRERDETQEEAEARQAQGND</sequence>
<dbReference type="Pfam" id="PF12796">
    <property type="entry name" value="Ank_2"/>
    <property type="match status" value="6"/>
</dbReference>
<dbReference type="Proteomes" id="UP000236664">
    <property type="component" value="Unassembled WGS sequence"/>
</dbReference>
<feature type="repeat" description="ANK" evidence="3">
    <location>
        <begin position="1896"/>
        <end position="1928"/>
    </location>
</feature>
<dbReference type="SUPFAM" id="SSF52540">
    <property type="entry name" value="P-loop containing nucleoside triphosphate hydrolases"/>
    <property type="match status" value="1"/>
</dbReference>
<comment type="caution">
    <text evidence="8">The sequence shown here is derived from an EMBL/GenBank/DDBJ whole genome shotgun (WGS) entry which is preliminary data.</text>
</comment>
<feature type="repeat" description="ANK" evidence="3">
    <location>
        <begin position="786"/>
        <end position="818"/>
    </location>
</feature>
<feature type="domain" description="Nephrocystin 3-like N-terminal" evidence="7">
    <location>
        <begin position="277"/>
        <end position="452"/>
    </location>
</feature>
<evidence type="ECO:0000256" key="1">
    <source>
        <dbReference type="ARBA" id="ARBA00022737"/>
    </source>
</evidence>
<evidence type="ECO:0000259" key="6">
    <source>
        <dbReference type="Pfam" id="PF22939"/>
    </source>
</evidence>
<dbReference type="InterPro" id="IPR027417">
    <property type="entry name" value="P-loop_NTPase"/>
</dbReference>
<dbReference type="PANTHER" id="PTHR24198:SF165">
    <property type="entry name" value="ANKYRIN REPEAT-CONTAINING PROTEIN-RELATED"/>
    <property type="match status" value="1"/>
</dbReference>
<dbReference type="PROSITE" id="PS50297">
    <property type="entry name" value="ANK_REP_REGION"/>
    <property type="match status" value="10"/>
</dbReference>
<feature type="repeat" description="ANK" evidence="3">
    <location>
        <begin position="819"/>
        <end position="851"/>
    </location>
</feature>
<dbReference type="InterPro" id="IPR054471">
    <property type="entry name" value="GPIID_WHD"/>
</dbReference>
<keyword evidence="9" id="KW-1185">Reference proteome</keyword>
<feature type="domain" description="GPI inositol-deacylase winged helix" evidence="6">
    <location>
        <begin position="563"/>
        <end position="638"/>
    </location>
</feature>
<proteinExistence type="predicted"/>
<dbReference type="Pfam" id="PF22939">
    <property type="entry name" value="WHD_GPIID"/>
    <property type="match status" value="1"/>
</dbReference>
<organism evidence="8 9">
    <name type="scientific">Gibberella nygamai</name>
    <name type="common">Bean root rot disease fungus</name>
    <name type="synonym">Fusarium nygamai</name>
    <dbReference type="NCBI Taxonomy" id="42673"/>
    <lineage>
        <taxon>Eukaryota</taxon>
        <taxon>Fungi</taxon>
        <taxon>Dikarya</taxon>
        <taxon>Ascomycota</taxon>
        <taxon>Pezizomycotina</taxon>
        <taxon>Sordariomycetes</taxon>
        <taxon>Hypocreomycetidae</taxon>
        <taxon>Hypocreales</taxon>
        <taxon>Nectriaceae</taxon>
        <taxon>Fusarium</taxon>
        <taxon>Fusarium fujikuroi species complex</taxon>
    </lineage>
</organism>
<dbReference type="Pfam" id="PF00023">
    <property type="entry name" value="Ank"/>
    <property type="match status" value="1"/>
</dbReference>